<sequence>MFELVDLKRAVERFAREGHVFYPDQADGIGEVTVLCIGEEKVYVPCTTAQFRRKLSREFFKDERLLRDFAYETLGKRKHPPFVLHESLVLVPFWYPCFDNPSHRTLYACLSSIKMYAVHEEQRLGCVLMFKDRHTVDLPYSIGTVKQQMRCAEHLLMKYQLKGRASY</sequence>
<dbReference type="KEGG" id="asoc:CB4_00660"/>
<dbReference type="OrthoDB" id="2679787at2"/>
<evidence type="ECO:0000313" key="1">
    <source>
        <dbReference type="EMBL" id="BAU26533.1"/>
    </source>
</evidence>
<organism evidence="1 2">
    <name type="scientific">Aneurinibacillus soli</name>
    <dbReference type="NCBI Taxonomy" id="1500254"/>
    <lineage>
        <taxon>Bacteria</taxon>
        <taxon>Bacillati</taxon>
        <taxon>Bacillota</taxon>
        <taxon>Bacilli</taxon>
        <taxon>Bacillales</taxon>
        <taxon>Paenibacillaceae</taxon>
        <taxon>Aneurinibacillus group</taxon>
        <taxon>Aneurinibacillus</taxon>
    </lineage>
</organism>
<gene>
    <name evidence="1" type="ORF">CB4_00660</name>
</gene>
<proteinExistence type="predicted"/>
<dbReference type="GO" id="GO:0030420">
    <property type="term" value="P:establishment of competence for transformation"/>
    <property type="evidence" value="ECO:0007669"/>
    <property type="project" value="InterPro"/>
</dbReference>
<dbReference type="EMBL" id="AP017312">
    <property type="protein sequence ID" value="BAU26533.1"/>
    <property type="molecule type" value="Genomic_DNA"/>
</dbReference>
<reference evidence="1 2" key="1">
    <citation type="submission" date="2015-12" db="EMBL/GenBank/DDBJ databases">
        <title>Genome sequence of Aneurinibacillus soli.</title>
        <authorList>
            <person name="Lee J.S."/>
            <person name="Lee K.C."/>
            <person name="Kim K.K."/>
            <person name="Lee B.W."/>
        </authorList>
    </citation>
    <scope>NUCLEOTIDE SEQUENCE [LARGE SCALE GENOMIC DNA]</scope>
    <source>
        <strain evidence="1 2">CB4</strain>
    </source>
</reference>
<protein>
    <submittedName>
        <fullName evidence="1">Uncharacterized protein</fullName>
    </submittedName>
</protein>
<evidence type="ECO:0000313" key="2">
    <source>
        <dbReference type="Proteomes" id="UP000217696"/>
    </source>
</evidence>
<dbReference type="Proteomes" id="UP000217696">
    <property type="component" value="Chromosome"/>
</dbReference>
<keyword evidence="2" id="KW-1185">Reference proteome</keyword>
<dbReference type="AlphaFoldDB" id="A0A0U5ARU1"/>
<name>A0A0U5ARU1_9BACL</name>
<dbReference type="RefSeq" id="WP_096463571.1">
    <property type="nucleotide sequence ID" value="NZ_AP017312.1"/>
</dbReference>
<accession>A0A0U5ARU1</accession>